<feature type="transmembrane region" description="Helical" evidence="4">
    <location>
        <begin position="308"/>
        <end position="327"/>
    </location>
</feature>
<dbReference type="CDD" id="cd00130">
    <property type="entry name" value="PAS"/>
    <property type="match status" value="1"/>
</dbReference>
<dbReference type="InterPro" id="IPR057352">
    <property type="entry name" value="TPR_TmcB/C"/>
</dbReference>
<dbReference type="PROSITE" id="PS50112">
    <property type="entry name" value="PAS"/>
    <property type="match status" value="1"/>
</dbReference>
<feature type="region of interest" description="Disordered" evidence="3">
    <location>
        <begin position="2104"/>
        <end position="2171"/>
    </location>
</feature>
<feature type="compositionally biased region" description="Low complexity" evidence="3">
    <location>
        <begin position="2107"/>
        <end position="2122"/>
    </location>
</feature>
<evidence type="ECO:0000256" key="2">
    <source>
        <dbReference type="ARBA" id="ARBA00022606"/>
    </source>
</evidence>
<reference evidence="6 7" key="1">
    <citation type="submission" date="2023-05" db="EMBL/GenBank/DDBJ databases">
        <title>A 100% complete, gapless, phased diploid assembly of the Scenedesmus obliquus UTEX 3031 genome.</title>
        <authorList>
            <person name="Biondi T.C."/>
            <person name="Hanschen E.R."/>
            <person name="Kwon T."/>
            <person name="Eng W."/>
            <person name="Kruse C.P.S."/>
            <person name="Koehler S.I."/>
            <person name="Kunde Y."/>
            <person name="Gleasner C.D."/>
            <person name="You Mak K.T."/>
            <person name="Polle J."/>
            <person name="Hovde B.T."/>
            <person name="Starkenburg S.R."/>
        </authorList>
    </citation>
    <scope>NUCLEOTIDE SEQUENCE [LARGE SCALE GENOMIC DNA]</scope>
    <source>
        <strain evidence="6 7">DOE0152z</strain>
    </source>
</reference>
<feature type="transmembrane region" description="Helical" evidence="4">
    <location>
        <begin position="1674"/>
        <end position="1698"/>
    </location>
</feature>
<feature type="compositionally biased region" description="Gly residues" evidence="3">
    <location>
        <begin position="1409"/>
        <end position="1420"/>
    </location>
</feature>
<protein>
    <recommendedName>
        <fullName evidence="5">PAS domain-containing protein</fullName>
    </recommendedName>
</protein>
<dbReference type="InterPro" id="IPR052994">
    <property type="entry name" value="Tiny_macrocysts_regulators"/>
</dbReference>
<dbReference type="Gene3D" id="3.30.450.20">
    <property type="entry name" value="PAS domain"/>
    <property type="match status" value="1"/>
</dbReference>
<keyword evidence="1" id="KW-0157">Chromophore</keyword>
<dbReference type="InterPro" id="IPR013767">
    <property type="entry name" value="PAS_fold"/>
</dbReference>
<evidence type="ECO:0000313" key="7">
    <source>
        <dbReference type="Proteomes" id="UP001244341"/>
    </source>
</evidence>
<dbReference type="PANTHER" id="PTHR31600:SF2">
    <property type="entry name" value="GAMETE ENRICHED GENE 10 PROTEIN-RELATED"/>
    <property type="match status" value="1"/>
</dbReference>
<proteinExistence type="predicted"/>
<dbReference type="SMART" id="SM00091">
    <property type="entry name" value="PAS"/>
    <property type="match status" value="2"/>
</dbReference>
<keyword evidence="4" id="KW-1133">Transmembrane helix</keyword>
<feature type="transmembrane region" description="Helical" evidence="4">
    <location>
        <begin position="117"/>
        <end position="144"/>
    </location>
</feature>
<feature type="transmembrane region" description="Helical" evidence="4">
    <location>
        <begin position="2046"/>
        <end position="2063"/>
    </location>
</feature>
<gene>
    <name evidence="6" type="ORF">OEZ85_014441</name>
</gene>
<feature type="region of interest" description="Disordered" evidence="3">
    <location>
        <begin position="1311"/>
        <end position="1350"/>
    </location>
</feature>
<dbReference type="InterPro" id="IPR000014">
    <property type="entry name" value="PAS"/>
</dbReference>
<feature type="transmembrane region" description="Helical" evidence="4">
    <location>
        <begin position="1831"/>
        <end position="1851"/>
    </location>
</feature>
<dbReference type="NCBIfam" id="TIGR00229">
    <property type="entry name" value="sensory_box"/>
    <property type="match status" value="1"/>
</dbReference>
<evidence type="ECO:0000259" key="5">
    <source>
        <dbReference type="PROSITE" id="PS50112"/>
    </source>
</evidence>
<feature type="region of interest" description="Disordered" evidence="3">
    <location>
        <begin position="1734"/>
        <end position="1759"/>
    </location>
</feature>
<feature type="transmembrane region" description="Helical" evidence="4">
    <location>
        <begin position="68"/>
        <end position="87"/>
    </location>
</feature>
<feature type="transmembrane region" description="Helical" evidence="4">
    <location>
        <begin position="156"/>
        <end position="178"/>
    </location>
</feature>
<dbReference type="InterPro" id="IPR035965">
    <property type="entry name" value="PAS-like_dom_sf"/>
</dbReference>
<dbReference type="EMBL" id="CP126215">
    <property type="protein sequence ID" value="WIA17634.1"/>
    <property type="molecule type" value="Genomic_DNA"/>
</dbReference>
<feature type="domain" description="PAS" evidence="5">
    <location>
        <begin position="664"/>
        <end position="709"/>
    </location>
</feature>
<accession>A0ABY8U846</accession>
<keyword evidence="4" id="KW-0472">Membrane</keyword>
<sequence>MERQDSVSSMGSAASGMSAASSMAAADGLGGGPGDVGLDQVQTIAAAVFGVLGTLFKERWEDSKRYLALRFTVEHLQLLLILLQPHFGWKFHYEHWGWQVPNYLLVKDLIVPMGDGVFVLVMYAMVALAGLSLCGCGWICYTFTRNGFVPNKWPVKLLRLFMVLFYQVFYITILNFVMGNTNCNWLSSDPQLRFLNVDFYPEECRHFPHIAQLTVACVFSFVFIAVAGLFALADVTPNPVSQNWLATAHAGVEVKTWVFKTLIVVCANALTGHWKGQVTPILIFATWIFYVHVRWQPYYFQWMNHIRCGLYAMTAFVALMLSINAWWEQALQMNNSVPGEQKGARSIARAQVLSQLVLPLLPAAVAVGVAVSWLRLNIATRHALDKFRALGPVEAESVPGLKDVHKFVDPWEVEIIARCCRRWTDYEDKELDQGAVKLAEMVIKAGLVRFPHSGHMVLIYVNFLGSVANSQQACSSQLQAAKKLEPSWLDRYVIFVRDQQQAARLQQHSGSNMESALDLVGYVEFQHSYRQVLKAHKTALYAQRSFWKVLLHSNVSFSAVVKAFRHIEATRGRADKTYQTVLERYPTNVKTYQTVLERYPTNVKVLRAYARFLEDVKNDPWSASKYYTEADKLEEQEGAEGAEALSLMETAAGADAAAGGIKQVDEKTNAVCVINATGTIQMANKVLLKMFGYRKGELEGKNVALLMPQPYSGRHNGYLRNFQTTGQPKILDKTQEMVALHKEHYVFPVTLGVTRVSGTGAEAMFMGVMRPALEDAGAVKAWIMPGGIMLCVDARFTDWFGKSPVDCVGRPLSSLAVDGDALTGLVERAMTAKQGELEAGLVCLKGVALTHKYADPVAVDITIEMGGTDAQRLLVSTIRKTAGAAASEHLMVTDHKGRICYVTSALAALLGSSPKALLRTDFARLMAQPFMQLHAKWMKDMPGKIPAGSCRAGAPVVLISASRVPIPAKLDIAVREQGEDNIFIVKVTPCTFPAALDSRRLSLTIDSAGTILEVGDSPAAVFGFAPGLLLGRNVSECVDVFRGLPQRDGPQGLDVEHVLAVLVHKVLEQKDASWRCGVHPPMTAAEVAAAQAHVIQANMLASRTKAALLSLEVTEHEPDEAAGQHEAAVSIVLHLWRAEMLMGVVEVDKEGLVAKAGCCALHQPGPLLGISSNSMLRNPLSRWLNVPGTYEGLLLDAKKKGALKRKAADVKVGPLRHARGVHYDGDPVHISVQAVVKEGGGPERLVVKLGIEKPAKGHPDFARQLLGLAVTEAPPAAAAAAAGMRAAQAKEQEDELLGAKSVRARGGVTFGAADADAEDEQENAAAGGEEGRGSDDEEGPARSKKKNDRVMDWVRQASGLTAATTAVEAEESLAGGGFAGGLPPPPDEQPPDTLADGYLAPPETNLAGGDAGSVMSGGDGASSAPDGSEAGAYESDFKRGKRLRRLARMLNGKQAQKAAARFYKHACLLTLGLFVAHTACFAASVSLINAQNQYIQEVDDAGAAVITLHRMAIDCRVLDALHKGIEQPGIFTQADLAGFSALFEEAIDLFHTDHERTYLGRTGMRRFVNRQKYKLRDYWESNMWNATNYIDTVPPVAETEPMGLWELGNWVVAAAREVLSNHERMTAGGVPLSENRFWRFVMDNGPWALYNGYKLTLYGLVERAAAKMGEVSSAMVLLLVLEGCVLFISAAAYITWLISRMVSQRANLFSVFLVIPTGFLRALASKQVVLDEDADSDEGSDAGDPGVPQQRQQEGEGQDAQKVNLSIFGKKANKQPSDGGYNDFFSKQQQQRGSLLARVASSMNPLRWFGSGKGNRVDTGKKQLVRNSRDAYIVAAPYVLWAFLIIFAYLLTIVELKSVQGPFRMLNSINFLVFRVTRGVLFALEICMAPDAASMALRKQQTVQRLRDMQRDYTSFLYGFDALGPGEEPDDLTTYQAAVFQNADLAHVFFRTTDCLRKDQAGCYPVGHPFYDVSRNGLDAMATRFMQETQLLLADDPRDINVSNARLRYIWQLGRNDLFDGMQLADKTFRAGVEEIFAQVRVVHEAIFALSLIGAIALWLGLVRPTLRRAARETAQIAEMLSQLPPEMDVEGIIAQVGLGEDEDDAAAAGKKGPRQGGMAQAGLGGGGGYSSNHKRSVDGMMPNGAAGGGGGGNRRSLHLPALSSSMPGWS</sequence>
<evidence type="ECO:0000256" key="1">
    <source>
        <dbReference type="ARBA" id="ARBA00022543"/>
    </source>
</evidence>
<keyword evidence="2" id="KW-0716">Sensory transduction</keyword>
<dbReference type="SUPFAM" id="SSF55785">
    <property type="entry name" value="PYP-like sensor domain (PAS domain)"/>
    <property type="match status" value="1"/>
</dbReference>
<keyword evidence="1" id="KW-0600">Photoreceptor protein</keyword>
<dbReference type="Pfam" id="PF00989">
    <property type="entry name" value="PAS"/>
    <property type="match status" value="1"/>
</dbReference>
<evidence type="ECO:0000256" key="4">
    <source>
        <dbReference type="SAM" id="Phobius"/>
    </source>
</evidence>
<name>A0ABY8U846_TETOB</name>
<feature type="transmembrane region" description="Helical" evidence="4">
    <location>
        <begin position="277"/>
        <end position="296"/>
    </location>
</feature>
<dbReference type="Proteomes" id="UP001244341">
    <property type="component" value="Chromosome 8b"/>
</dbReference>
<organism evidence="6 7">
    <name type="scientific">Tetradesmus obliquus</name>
    <name type="common">Green alga</name>
    <name type="synonym">Acutodesmus obliquus</name>
    <dbReference type="NCBI Taxonomy" id="3088"/>
    <lineage>
        <taxon>Eukaryota</taxon>
        <taxon>Viridiplantae</taxon>
        <taxon>Chlorophyta</taxon>
        <taxon>core chlorophytes</taxon>
        <taxon>Chlorophyceae</taxon>
        <taxon>CS clade</taxon>
        <taxon>Sphaeropleales</taxon>
        <taxon>Scenedesmaceae</taxon>
        <taxon>Tetradesmus</taxon>
    </lineage>
</organism>
<evidence type="ECO:0000313" key="6">
    <source>
        <dbReference type="EMBL" id="WIA17634.1"/>
    </source>
</evidence>
<feature type="compositionally biased region" description="Low complexity" evidence="3">
    <location>
        <begin position="1421"/>
        <end position="1432"/>
    </location>
</feature>
<feature type="transmembrane region" description="Helical" evidence="4">
    <location>
        <begin position="210"/>
        <end position="233"/>
    </location>
</feature>
<feature type="transmembrane region" description="Helical" evidence="4">
    <location>
        <begin position="356"/>
        <end position="376"/>
    </location>
</feature>
<keyword evidence="7" id="KW-1185">Reference proteome</keyword>
<keyword evidence="4" id="KW-0812">Transmembrane</keyword>
<feature type="region of interest" description="Disordered" evidence="3">
    <location>
        <begin position="1374"/>
        <end position="1436"/>
    </location>
</feature>
<dbReference type="Pfam" id="PF25474">
    <property type="entry name" value="TPR_TmcB"/>
    <property type="match status" value="1"/>
</dbReference>
<dbReference type="PANTHER" id="PTHR31600">
    <property type="entry name" value="TINY MACROCYSTS PROTEIN B-RELATED"/>
    <property type="match status" value="1"/>
</dbReference>
<evidence type="ECO:0000256" key="3">
    <source>
        <dbReference type="SAM" id="MobiDB-lite"/>
    </source>
</evidence>
<keyword evidence="1" id="KW-0675">Receptor</keyword>